<reference evidence="2 3" key="1">
    <citation type="journal article" date="2024" name="BMC Genomics">
        <title>Genome assembly of redclaw crayfish (Cherax quadricarinatus) provides insights into its immune adaptation and hypoxia tolerance.</title>
        <authorList>
            <person name="Liu Z."/>
            <person name="Zheng J."/>
            <person name="Li H."/>
            <person name="Fang K."/>
            <person name="Wang S."/>
            <person name="He J."/>
            <person name="Zhou D."/>
            <person name="Weng S."/>
            <person name="Chi M."/>
            <person name="Gu Z."/>
            <person name="He J."/>
            <person name="Li F."/>
            <person name="Wang M."/>
        </authorList>
    </citation>
    <scope>NUCLEOTIDE SEQUENCE [LARGE SCALE GENOMIC DNA]</scope>
    <source>
        <strain evidence="2">ZL_2023a</strain>
    </source>
</reference>
<keyword evidence="3" id="KW-1185">Reference proteome</keyword>
<evidence type="ECO:0000313" key="2">
    <source>
        <dbReference type="EMBL" id="KAK8739621.1"/>
    </source>
</evidence>
<feature type="compositionally biased region" description="Low complexity" evidence="1">
    <location>
        <begin position="521"/>
        <end position="530"/>
    </location>
</feature>
<name>A0AAW0XIN3_CHEQU</name>
<feature type="region of interest" description="Disordered" evidence="1">
    <location>
        <begin position="502"/>
        <end position="530"/>
    </location>
</feature>
<dbReference type="Proteomes" id="UP001445076">
    <property type="component" value="Unassembled WGS sequence"/>
</dbReference>
<sequence>MCESTSSTVESKVMDQLLYTTKGPKPTMFWLPGNGRNIAPGPSSYRPFDQIVRTVHLYEALDICVDQQMIPKPITSRSIINMNHLHPNHPCKNLQVLWFGTQRSEDEEEHDWYGNVSFSLPVDLLLKHWKHCFLVELMSAPTHTATRLLLTNTDYSSVLTKYDPNTKEGPWLKASFGHLELTDCLRYNNIGYNKHGHTLEFMIEVTPFGQRKILEMCEISFRNHSEATNKTLPHVCHRFQNMANPCPSPFTSSICSRIFFREHSRLGRRLCIAHPRLSRSAEFLMHYYFTMVPPAVPKHHLGSAPDLPRRAFVSYIQHISQFLLQLPNGLLSGQSLLHGKYSGAGEENVRQISNLQFIPWHILAFLECNQMLQKKEENGKNKSQLGHLQVGGNMNQRIQCNTRKGQHHLAKLNHNFPSSPETPELIHQFPPPPLGKFNHNKSGHHGILQHMHQFPPPPPPENFNHSFSDHHGMQYIHQFPPPPLPPPPPENFNHSFPNHRALQYNHQFPPPPPPPPPPPENFNHNFPNHHGMQYIHQFPPPSLGKFNPNFPDHHGMPRHIYQFPPPPHIN</sequence>
<protein>
    <submittedName>
        <fullName evidence="2">Uncharacterized protein</fullName>
    </submittedName>
</protein>
<feature type="compositionally biased region" description="Pro residues" evidence="1">
    <location>
        <begin position="508"/>
        <end position="520"/>
    </location>
</feature>
<accession>A0AAW0XIN3</accession>
<organism evidence="2 3">
    <name type="scientific">Cherax quadricarinatus</name>
    <name type="common">Australian red claw crayfish</name>
    <dbReference type="NCBI Taxonomy" id="27406"/>
    <lineage>
        <taxon>Eukaryota</taxon>
        <taxon>Metazoa</taxon>
        <taxon>Ecdysozoa</taxon>
        <taxon>Arthropoda</taxon>
        <taxon>Crustacea</taxon>
        <taxon>Multicrustacea</taxon>
        <taxon>Malacostraca</taxon>
        <taxon>Eumalacostraca</taxon>
        <taxon>Eucarida</taxon>
        <taxon>Decapoda</taxon>
        <taxon>Pleocyemata</taxon>
        <taxon>Astacidea</taxon>
        <taxon>Parastacoidea</taxon>
        <taxon>Parastacidae</taxon>
        <taxon>Cherax</taxon>
    </lineage>
</organism>
<dbReference type="EMBL" id="JARKIK010000036">
    <property type="protein sequence ID" value="KAK8739621.1"/>
    <property type="molecule type" value="Genomic_DNA"/>
</dbReference>
<evidence type="ECO:0000256" key="1">
    <source>
        <dbReference type="SAM" id="MobiDB-lite"/>
    </source>
</evidence>
<comment type="caution">
    <text evidence="2">The sequence shown here is derived from an EMBL/GenBank/DDBJ whole genome shotgun (WGS) entry which is preliminary data.</text>
</comment>
<dbReference type="AlphaFoldDB" id="A0AAW0XIN3"/>
<gene>
    <name evidence="2" type="ORF">OTU49_003431</name>
</gene>
<proteinExistence type="predicted"/>
<evidence type="ECO:0000313" key="3">
    <source>
        <dbReference type="Proteomes" id="UP001445076"/>
    </source>
</evidence>